<proteinExistence type="predicted"/>
<gene>
    <name evidence="1" type="ORF">ACFFUT_10395</name>
</gene>
<accession>A0ABV5JFE8</accession>
<dbReference type="EMBL" id="JBHMEA010000038">
    <property type="protein sequence ID" value="MFB9232191.1"/>
    <property type="molecule type" value="Genomic_DNA"/>
</dbReference>
<evidence type="ECO:0008006" key="3">
    <source>
        <dbReference type="Google" id="ProtNLM"/>
    </source>
</evidence>
<comment type="caution">
    <text evidence="1">The sequence shown here is derived from an EMBL/GenBank/DDBJ whole genome shotgun (WGS) entry which is preliminary data.</text>
</comment>
<dbReference type="RefSeq" id="WP_213889873.1">
    <property type="nucleotide sequence ID" value="NZ_JAGFNU010000008.1"/>
</dbReference>
<protein>
    <recommendedName>
        <fullName evidence="3">DUF2066 domain-containing protein</fullName>
    </recommendedName>
</protein>
<evidence type="ECO:0000313" key="1">
    <source>
        <dbReference type="EMBL" id="MFB9232191.1"/>
    </source>
</evidence>
<name>A0ABV5JFE8_9RHOB</name>
<evidence type="ECO:0000313" key="2">
    <source>
        <dbReference type="Proteomes" id="UP001589683"/>
    </source>
</evidence>
<sequence length="296" mass="32265">MKRLSITGRINFFVFIAFIIFPAMINFSASAAECNSQLTKQIPARAARALVGSVVMDRLLHLSGSERDQVVAEQVLDGNIPAFLRKLTPVIFEGELSDGQNAQVTICVTPDYLAIGHDRDFVRVPMGLPAAARIAVRFGFFLPTTKMVDAIYSQAAVHLEPSPMSPTNQMTSTSYLMQHNSTVDTMRARSGRSLDALTAGQKKDLVFSMRLRAAPGKVAIYGWHRTNGIPIQPLSTVHGARYADYSHGVRLVSQTAFVNGNAQSLTSIMQNPELAQMVSEEGPITNAQDLLISLSN</sequence>
<dbReference type="Proteomes" id="UP001589683">
    <property type="component" value="Unassembled WGS sequence"/>
</dbReference>
<keyword evidence="2" id="KW-1185">Reference proteome</keyword>
<organism evidence="1 2">
    <name type="scientific">Pseudohalocynthiibacter aestuariivivens</name>
    <dbReference type="NCBI Taxonomy" id="1591409"/>
    <lineage>
        <taxon>Bacteria</taxon>
        <taxon>Pseudomonadati</taxon>
        <taxon>Pseudomonadota</taxon>
        <taxon>Alphaproteobacteria</taxon>
        <taxon>Rhodobacterales</taxon>
        <taxon>Paracoccaceae</taxon>
        <taxon>Pseudohalocynthiibacter</taxon>
    </lineage>
</organism>
<reference evidence="1 2" key="1">
    <citation type="submission" date="2024-09" db="EMBL/GenBank/DDBJ databases">
        <authorList>
            <person name="Sun Q."/>
            <person name="Mori K."/>
        </authorList>
    </citation>
    <scope>NUCLEOTIDE SEQUENCE [LARGE SCALE GENOMIC DNA]</scope>
    <source>
        <strain evidence="1 2">CECT 8726</strain>
    </source>
</reference>